<dbReference type="PANTHER" id="PTHR10974">
    <property type="entry name" value="FI08016P-RELATED"/>
    <property type="match status" value="1"/>
</dbReference>
<reference evidence="1" key="1">
    <citation type="submission" date="2020-08" db="EMBL/GenBank/DDBJ databases">
        <title>Genome sequencing and assembly of the red palm weevil Rhynchophorus ferrugineus.</title>
        <authorList>
            <person name="Dias G.B."/>
            <person name="Bergman C.M."/>
            <person name="Manee M."/>
        </authorList>
    </citation>
    <scope>NUCLEOTIDE SEQUENCE</scope>
    <source>
        <strain evidence="1">AA-2017</strain>
        <tissue evidence="1">Whole larva</tissue>
    </source>
</reference>
<dbReference type="Pfam" id="PF02995">
    <property type="entry name" value="DUF229"/>
    <property type="match status" value="1"/>
</dbReference>
<dbReference type="EMBL" id="JAACXV010000183">
    <property type="protein sequence ID" value="KAF7282247.1"/>
    <property type="molecule type" value="Genomic_DNA"/>
</dbReference>
<proteinExistence type="predicted"/>
<dbReference type="SUPFAM" id="SSF53649">
    <property type="entry name" value="Alkaline phosphatase-like"/>
    <property type="match status" value="1"/>
</dbReference>
<dbReference type="FunFam" id="3.40.720.10:FF:000017">
    <property type="entry name" value="Predicted protein"/>
    <property type="match status" value="1"/>
</dbReference>
<evidence type="ECO:0008006" key="3">
    <source>
        <dbReference type="Google" id="ProtNLM"/>
    </source>
</evidence>
<evidence type="ECO:0000313" key="2">
    <source>
        <dbReference type="Proteomes" id="UP000625711"/>
    </source>
</evidence>
<keyword evidence="2" id="KW-1185">Reference proteome</keyword>
<comment type="caution">
    <text evidence="1">The sequence shown here is derived from an EMBL/GenBank/DDBJ whole genome shotgun (WGS) entry which is preliminary data.</text>
</comment>
<dbReference type="CDD" id="cd16021">
    <property type="entry name" value="ALP_like"/>
    <property type="match status" value="1"/>
</dbReference>
<dbReference type="GO" id="GO:0005615">
    <property type="term" value="C:extracellular space"/>
    <property type="evidence" value="ECO:0007669"/>
    <property type="project" value="TreeGrafter"/>
</dbReference>
<dbReference type="Gene3D" id="3.40.720.10">
    <property type="entry name" value="Alkaline Phosphatase, subunit A"/>
    <property type="match status" value="1"/>
</dbReference>
<name>A0A834INI8_RHYFE</name>
<gene>
    <name evidence="1" type="ORF">GWI33_003045</name>
</gene>
<organism evidence="1 2">
    <name type="scientific">Rhynchophorus ferrugineus</name>
    <name type="common">Red palm weevil</name>
    <name type="synonym">Curculio ferrugineus</name>
    <dbReference type="NCBI Taxonomy" id="354439"/>
    <lineage>
        <taxon>Eukaryota</taxon>
        <taxon>Metazoa</taxon>
        <taxon>Ecdysozoa</taxon>
        <taxon>Arthropoda</taxon>
        <taxon>Hexapoda</taxon>
        <taxon>Insecta</taxon>
        <taxon>Pterygota</taxon>
        <taxon>Neoptera</taxon>
        <taxon>Endopterygota</taxon>
        <taxon>Coleoptera</taxon>
        <taxon>Polyphaga</taxon>
        <taxon>Cucujiformia</taxon>
        <taxon>Curculionidae</taxon>
        <taxon>Dryophthorinae</taxon>
        <taxon>Rhynchophorus</taxon>
    </lineage>
</organism>
<evidence type="ECO:0000313" key="1">
    <source>
        <dbReference type="EMBL" id="KAF7282247.1"/>
    </source>
</evidence>
<dbReference type="PANTHER" id="PTHR10974:SF9">
    <property type="entry name" value="DUF229 DOMAIN CONTAINING PROTEIN-RELATED"/>
    <property type="match status" value="1"/>
</dbReference>
<dbReference type="Proteomes" id="UP000625711">
    <property type="component" value="Unassembled WGS sequence"/>
</dbReference>
<sequence length="565" mass="65398">MGVFSPDALKYYKALSYKKCSEKPLLTKVIKEHNVARVVIDMKSPDASNITCCYSNVIRKKSKKSPDNTIEISDCKNFQHNVTITTTAIMVKCKHNSSSKMVYENVHTTYLIDDKVKKKMIKYNNTRPLSVLLIGIDSISRLNFARSLPKTLKYIEERKWISLKGYNKMDDNTFPNLMAILTGFNDSMVFKTYNPKAIGNLDKCPMLWYKYRDLGYVTAYAEDSASMSTFNYIKKGFVKPPTDYYFRPYVMATEKLKKVSVHRLYYCTGPENAGERILNLADEFANTFKDYPNFGFFWMNSFSHNNLNTPSMMDNRLRKFLIDLEDDHIYNNSLVIFLSDHGMRFGDIRRTPTGWQEERLPFIHFLFPPWFEEKYPKLLQNLRGNTNKLTTPYDLHMTLQHLLVLSGFNYTIKPSDACPQCMSLLEDIPQDRSCKEAGIVDHWCTCEGYIEHKFESNILKKINTYFMEKLGNIISSTAEGNKCVKYKIKSTSTRISERFVNKTGNHIVLSITTDPLAEFETTITYDGNLSVNSTLTIGDISRLDYYAPHSKCITDAYLKKYCYCK</sequence>
<dbReference type="InterPro" id="IPR017850">
    <property type="entry name" value="Alkaline_phosphatase_core_sf"/>
</dbReference>
<dbReference type="AlphaFoldDB" id="A0A834INI8"/>
<dbReference type="InterPro" id="IPR004245">
    <property type="entry name" value="DUF229"/>
</dbReference>
<protein>
    <recommendedName>
        <fullName evidence="3">DUF229 domain containing protein</fullName>
    </recommendedName>
</protein>
<dbReference type="OrthoDB" id="413313at2759"/>
<accession>A0A834INI8</accession>